<keyword evidence="18 37" id="KW-0418">Kinase</keyword>
<evidence type="ECO:0000256" key="28">
    <source>
        <dbReference type="ARBA" id="ARBA00024334"/>
    </source>
</evidence>
<keyword evidence="24" id="KW-0472">Membrane</keyword>
<evidence type="ECO:0000259" key="36">
    <source>
        <dbReference type="PROSITE" id="PS50222"/>
    </source>
</evidence>
<keyword evidence="13" id="KW-0808">Transferase</keyword>
<proteinExistence type="evidence at transcript level"/>
<keyword evidence="22" id="KW-1043">Host membrane</keyword>
<evidence type="ECO:0000256" key="11">
    <source>
        <dbReference type="ARBA" id="ARBA00022527"/>
    </source>
</evidence>
<evidence type="ECO:0000256" key="34">
    <source>
        <dbReference type="PROSITE-ProRule" id="PRU10141"/>
    </source>
</evidence>
<feature type="domain" description="Protein kinase" evidence="35">
    <location>
        <begin position="93"/>
        <end position="347"/>
    </location>
</feature>
<dbReference type="EMBL" id="MK266101">
    <property type="protein sequence ID" value="AZL94753.1"/>
    <property type="molecule type" value="mRNA"/>
</dbReference>
<dbReference type="InterPro" id="IPR008271">
    <property type="entry name" value="Ser/Thr_kinase_AS"/>
</dbReference>
<comment type="subunit">
    <text evidence="6">Monomer.</text>
</comment>
<dbReference type="FunFam" id="1.10.510.10:FF:000398">
    <property type="entry name" value="Calcium-dependent protein kinase 1"/>
    <property type="match status" value="1"/>
</dbReference>
<dbReference type="PANTHER" id="PTHR24349">
    <property type="entry name" value="SERINE/THREONINE-PROTEIN KINASE"/>
    <property type="match status" value="1"/>
</dbReference>
<feature type="domain" description="EF-hand" evidence="36">
    <location>
        <begin position="392"/>
        <end position="427"/>
    </location>
</feature>
<dbReference type="Pfam" id="PF00069">
    <property type="entry name" value="Pkinase"/>
    <property type="match status" value="1"/>
</dbReference>
<dbReference type="InterPro" id="IPR050205">
    <property type="entry name" value="CDPK_Ser/Thr_kinases"/>
</dbReference>
<reference evidence="37" key="1">
    <citation type="journal article" date="2018" name="Genome Biol. Evol.">
        <title>Nephromyces encodes a urate metabolism pathway and predicted peroxisomes, demonstrating these are not ancient losses of apicomplexans.</title>
        <authorList>
            <person name="Paight C."/>
            <person name="Slamovits C.H."/>
            <person name="Saffo M.B."/>
            <person name="Lane C.E."/>
        </authorList>
    </citation>
    <scope>NUCLEOTIDE SEQUENCE</scope>
    <source>
        <strain evidence="37">Neph332</strain>
    </source>
</reference>
<dbReference type="FunFam" id="1.10.238.10:FF:000003">
    <property type="entry name" value="Calmodulin A"/>
    <property type="match status" value="1"/>
</dbReference>
<dbReference type="PROSITE" id="PS00108">
    <property type="entry name" value="PROTEIN_KINASE_ST"/>
    <property type="match status" value="1"/>
</dbReference>
<evidence type="ECO:0000256" key="6">
    <source>
        <dbReference type="ARBA" id="ARBA00011245"/>
    </source>
</evidence>
<dbReference type="InterPro" id="IPR000719">
    <property type="entry name" value="Prot_kinase_dom"/>
</dbReference>
<evidence type="ECO:0000256" key="17">
    <source>
        <dbReference type="ARBA" id="ARBA00022741"/>
    </source>
</evidence>
<dbReference type="PROSITE" id="PS00107">
    <property type="entry name" value="PROTEIN_KINASE_ATP"/>
    <property type="match status" value="1"/>
</dbReference>
<protein>
    <recommendedName>
        <fullName evidence="33">Calcium-dependent protein kinase 1</fullName>
        <ecNumber evidence="7">2.7.11.1</ecNumber>
    </recommendedName>
</protein>
<evidence type="ECO:0000256" key="27">
    <source>
        <dbReference type="ARBA" id="ARBA00023288"/>
    </source>
</evidence>
<evidence type="ECO:0000313" key="37">
    <source>
        <dbReference type="EMBL" id="AZL94753.1"/>
    </source>
</evidence>
<evidence type="ECO:0000256" key="24">
    <source>
        <dbReference type="ARBA" id="ARBA00023136"/>
    </source>
</evidence>
<evidence type="ECO:0000256" key="31">
    <source>
        <dbReference type="ARBA" id="ARBA00056933"/>
    </source>
</evidence>
<keyword evidence="15" id="KW-0479">Metal-binding</keyword>
<dbReference type="GO" id="GO:0020002">
    <property type="term" value="C:host cell plasma membrane"/>
    <property type="evidence" value="ECO:0007669"/>
    <property type="project" value="UniProtKB-SubCell"/>
</dbReference>
<dbReference type="Gene3D" id="1.10.238.10">
    <property type="entry name" value="EF-hand"/>
    <property type="match status" value="2"/>
</dbReference>
<dbReference type="PROSITE" id="PS50222">
    <property type="entry name" value="EF_HAND_2"/>
    <property type="match status" value="3"/>
</dbReference>
<dbReference type="GO" id="GO:0005886">
    <property type="term" value="C:plasma membrane"/>
    <property type="evidence" value="ECO:0007669"/>
    <property type="project" value="UniProtKB-SubCell"/>
</dbReference>
<feature type="domain" description="EF-hand" evidence="36">
    <location>
        <begin position="502"/>
        <end position="537"/>
    </location>
</feature>
<evidence type="ECO:0000256" key="13">
    <source>
        <dbReference type="ARBA" id="ARBA00022679"/>
    </source>
</evidence>
<dbReference type="InterPro" id="IPR011992">
    <property type="entry name" value="EF-hand-dom_pair"/>
</dbReference>
<feature type="binding site" evidence="34">
    <location>
        <position position="122"/>
    </location>
    <ligand>
        <name>ATP</name>
        <dbReference type="ChEBI" id="CHEBI:30616"/>
    </ligand>
</feature>
<name>A0A3Q8UC54_9APIC</name>
<evidence type="ECO:0000256" key="22">
    <source>
        <dbReference type="ARBA" id="ARBA00022870"/>
    </source>
</evidence>
<keyword evidence="12" id="KW-0597">Phosphoprotein</keyword>
<dbReference type="Gene3D" id="1.10.510.10">
    <property type="entry name" value="Transferase(Phosphotransferase) domain 1"/>
    <property type="match status" value="1"/>
</dbReference>
<evidence type="ECO:0000256" key="1">
    <source>
        <dbReference type="ARBA" id="ARBA00001946"/>
    </source>
</evidence>
<evidence type="ECO:0000256" key="29">
    <source>
        <dbReference type="ARBA" id="ARBA00047899"/>
    </source>
</evidence>
<dbReference type="CDD" id="cd05117">
    <property type="entry name" value="STKc_CAMK"/>
    <property type="match status" value="1"/>
</dbReference>
<dbReference type="SUPFAM" id="SSF47473">
    <property type="entry name" value="EF-hand"/>
    <property type="match status" value="1"/>
</dbReference>
<dbReference type="FunFam" id="3.30.200.20:FF:000315">
    <property type="entry name" value="Calcium-dependent protein kinase 3"/>
    <property type="match status" value="1"/>
</dbReference>
<dbReference type="GO" id="GO:0004674">
    <property type="term" value="F:protein serine/threonine kinase activity"/>
    <property type="evidence" value="ECO:0007669"/>
    <property type="project" value="UniProtKB-KW"/>
</dbReference>
<keyword evidence="25" id="KW-0564">Palmitate</keyword>
<dbReference type="AlphaFoldDB" id="A0A3Q8UC54"/>
<evidence type="ECO:0000256" key="8">
    <source>
        <dbReference type="ARBA" id="ARBA00022475"/>
    </source>
</evidence>
<evidence type="ECO:0000256" key="3">
    <source>
        <dbReference type="ARBA" id="ARBA00004342"/>
    </source>
</evidence>
<keyword evidence="23" id="KW-0969">Cilium</keyword>
<keyword evidence="17 34" id="KW-0547">Nucleotide-binding</keyword>
<keyword evidence="21" id="KW-0282">Flagellum</keyword>
<dbReference type="PROSITE" id="PS00018">
    <property type="entry name" value="EF_HAND_1"/>
    <property type="match status" value="3"/>
</dbReference>
<dbReference type="Pfam" id="PF13499">
    <property type="entry name" value="EF-hand_7"/>
    <property type="match status" value="2"/>
</dbReference>
<accession>A0A3Q8UC54</accession>
<dbReference type="SMART" id="SM00220">
    <property type="entry name" value="S_TKc"/>
    <property type="match status" value="1"/>
</dbReference>
<dbReference type="InterPro" id="IPR017441">
    <property type="entry name" value="Protein_kinase_ATP_BS"/>
</dbReference>
<comment type="catalytic activity">
    <reaction evidence="29">
        <text>L-threonyl-[protein] + ATP = O-phospho-L-threonyl-[protein] + ADP + H(+)</text>
        <dbReference type="Rhea" id="RHEA:46608"/>
        <dbReference type="Rhea" id="RHEA-COMP:11060"/>
        <dbReference type="Rhea" id="RHEA-COMP:11605"/>
        <dbReference type="ChEBI" id="CHEBI:15378"/>
        <dbReference type="ChEBI" id="CHEBI:30013"/>
        <dbReference type="ChEBI" id="CHEBI:30616"/>
        <dbReference type="ChEBI" id="CHEBI:61977"/>
        <dbReference type="ChEBI" id="CHEBI:456216"/>
        <dbReference type="EC" id="2.7.11.1"/>
    </reaction>
</comment>
<evidence type="ECO:0000256" key="18">
    <source>
        <dbReference type="ARBA" id="ARBA00022777"/>
    </source>
</evidence>
<evidence type="ECO:0000256" key="23">
    <source>
        <dbReference type="ARBA" id="ARBA00023069"/>
    </source>
</evidence>
<dbReference type="GO" id="GO:0031514">
    <property type="term" value="C:motile cilium"/>
    <property type="evidence" value="ECO:0007669"/>
    <property type="project" value="UniProtKB-SubCell"/>
</dbReference>
<dbReference type="Gene3D" id="3.30.200.20">
    <property type="entry name" value="Phosphorylase Kinase, domain 1"/>
    <property type="match status" value="1"/>
</dbReference>
<evidence type="ECO:0000256" key="25">
    <source>
        <dbReference type="ARBA" id="ARBA00023139"/>
    </source>
</evidence>
<evidence type="ECO:0000256" key="19">
    <source>
        <dbReference type="ARBA" id="ARBA00022837"/>
    </source>
</evidence>
<dbReference type="GO" id="GO:0005509">
    <property type="term" value="F:calcium ion binding"/>
    <property type="evidence" value="ECO:0007669"/>
    <property type="project" value="InterPro"/>
</dbReference>
<feature type="domain" description="EF-hand" evidence="36">
    <location>
        <begin position="464"/>
        <end position="499"/>
    </location>
</feature>
<evidence type="ECO:0000256" key="32">
    <source>
        <dbReference type="ARBA" id="ARBA00060437"/>
    </source>
</evidence>
<dbReference type="GO" id="GO:0005524">
    <property type="term" value="F:ATP binding"/>
    <property type="evidence" value="ECO:0007669"/>
    <property type="project" value="UniProtKB-UniRule"/>
</dbReference>
<evidence type="ECO:0000256" key="4">
    <source>
        <dbReference type="ARBA" id="ARBA00004425"/>
    </source>
</evidence>
<evidence type="ECO:0000256" key="30">
    <source>
        <dbReference type="ARBA" id="ARBA00048679"/>
    </source>
</evidence>
<comment type="catalytic activity">
    <reaction evidence="30">
        <text>L-seryl-[protein] + ATP = O-phospho-L-seryl-[protein] + ADP + H(+)</text>
        <dbReference type="Rhea" id="RHEA:17989"/>
        <dbReference type="Rhea" id="RHEA-COMP:9863"/>
        <dbReference type="Rhea" id="RHEA-COMP:11604"/>
        <dbReference type="ChEBI" id="CHEBI:15378"/>
        <dbReference type="ChEBI" id="CHEBI:29999"/>
        <dbReference type="ChEBI" id="CHEBI:30616"/>
        <dbReference type="ChEBI" id="CHEBI:83421"/>
        <dbReference type="ChEBI" id="CHEBI:456216"/>
        <dbReference type="EC" id="2.7.11.1"/>
    </reaction>
</comment>
<evidence type="ECO:0000256" key="21">
    <source>
        <dbReference type="ARBA" id="ARBA00022846"/>
    </source>
</evidence>
<comment type="function">
    <text evidence="31">Calcium-dependent protein kinase which acts as a sensor and effector of intracellular Ca(2+) levels probably in part downstream of cGMP-activated PKG kinase. During the liver stage, involved in sporozoite motility and thus in sporozoite invasion of host hepatocytes, probably together with CDPK4 and CDPK5. In the mosquito midgut and during the last stage of male gamete exflagellation, may play a role in the rupture of the host erythrocyte membrane. In the mosquito midgut, required for the differentiation of the zygote into the ookinete by promoting the translational activation of a subset of repressed mRNAs; these mRNAs are kept repressed in the zygote by the DOZI- or CITH-containing mRNP complexes. Dispensable during the asexual blood stage.</text>
</comment>
<evidence type="ECO:0000256" key="9">
    <source>
        <dbReference type="ARBA" id="ARBA00022490"/>
    </source>
</evidence>
<organism evidence="37">
    <name type="scientific">Nephromyces sp. MMRI</name>
    <dbReference type="NCBI Taxonomy" id="2496275"/>
    <lineage>
        <taxon>Eukaryota</taxon>
        <taxon>Sar</taxon>
        <taxon>Alveolata</taxon>
        <taxon>Apicomplexa</taxon>
        <taxon>Aconoidasida</taxon>
        <taxon>Nephromycida</taxon>
        <taxon>Nephromyces</taxon>
    </lineage>
</organism>
<evidence type="ECO:0000256" key="12">
    <source>
        <dbReference type="ARBA" id="ARBA00022553"/>
    </source>
</evidence>
<keyword evidence="19" id="KW-0106">Calcium</keyword>
<dbReference type="SMART" id="SM00054">
    <property type="entry name" value="EFh"/>
    <property type="match status" value="4"/>
</dbReference>
<dbReference type="InterPro" id="IPR002048">
    <property type="entry name" value="EF_hand_dom"/>
</dbReference>
<dbReference type="InterPro" id="IPR011009">
    <property type="entry name" value="Kinase-like_dom_sf"/>
</dbReference>
<keyword evidence="10" id="KW-1032">Host cell membrane</keyword>
<evidence type="ECO:0000256" key="2">
    <source>
        <dbReference type="ARBA" id="ARBA00004230"/>
    </source>
</evidence>
<keyword evidence="14" id="KW-0519">Myristate</keyword>
<dbReference type="PROSITE" id="PS50011">
    <property type="entry name" value="PROTEIN_KINASE_DOM"/>
    <property type="match status" value="1"/>
</dbReference>
<dbReference type="SUPFAM" id="SSF56112">
    <property type="entry name" value="Protein kinase-like (PK-like)"/>
    <property type="match status" value="1"/>
</dbReference>
<sequence length="541" mass="61206">MGNKPPKVFKGPENENRIRPQIIRGNATVVGDEESSVLQSPFASNKSAHEGRYFAKSNNSTNHKNYTSMSCESFSKSNFIVEQHIRCLTDDYTLDDKKLGQGTYGSVCAGKNNGTGMMRAIKTISKEHVKNVDKFQREIAIMKSLDHPNIIKLHEVYEDRNNIYLVMELCEGGELFDLIIANGHFSEVDACVLMKQLFSAICYLHAKNIMHRDLKPENFLLLNRSRDSPMKIIDFGLSCRFKAGVPSTTKAGTPYYVSPQVLKGNYDHTCDYWSSGVIMYILLCGYPPFYGETDAEILDKVRAGSFHFIGPEWRGISEEAKDLIRKLLNKNPKQRCTAEQALQHEWVEKMSRNHTFTGEIPDNLISNLKGYTSLNKLKKAALTIIAQHLSETEIHNLRDVFIAMDSDHNGTLSVKEFQEGLKRFGWDEVLSDLDKILKDVNSDKSGEINYTEFLAASMDTRLYIREDICREAFRIFDLDADGKISQQELLQFLGEKSIGGIIGKDGIDALMQQVDLDGDGKIDFEEFMHMMKLKPEGVAVT</sequence>
<dbReference type="GO" id="GO:0020005">
    <property type="term" value="C:symbiont-containing vacuole membrane"/>
    <property type="evidence" value="ECO:0007669"/>
    <property type="project" value="UniProtKB-SubCell"/>
</dbReference>
<dbReference type="EC" id="2.7.11.1" evidence="7"/>
<evidence type="ECO:0000256" key="5">
    <source>
        <dbReference type="ARBA" id="ARBA00004496"/>
    </source>
</evidence>
<dbReference type="InterPro" id="IPR018247">
    <property type="entry name" value="EF_Hand_1_Ca_BS"/>
</dbReference>
<comment type="similarity">
    <text evidence="28">Belongs to the protein kinase superfamily. Ser/Thr protein kinase family. CDPK subfamily.</text>
</comment>
<evidence type="ECO:0000256" key="14">
    <source>
        <dbReference type="ARBA" id="ARBA00022707"/>
    </source>
</evidence>
<evidence type="ECO:0000256" key="7">
    <source>
        <dbReference type="ARBA" id="ARBA00012513"/>
    </source>
</evidence>
<evidence type="ECO:0000259" key="35">
    <source>
        <dbReference type="PROSITE" id="PS50011"/>
    </source>
</evidence>
<evidence type="ECO:0000256" key="33">
    <source>
        <dbReference type="ARBA" id="ARBA00068067"/>
    </source>
</evidence>
<keyword evidence="11" id="KW-0723">Serine/threonine-protein kinase</keyword>
<evidence type="ECO:0000256" key="15">
    <source>
        <dbReference type="ARBA" id="ARBA00022723"/>
    </source>
</evidence>
<comment type="cofactor">
    <cofactor evidence="1">
        <name>Mg(2+)</name>
        <dbReference type="ChEBI" id="CHEBI:18420"/>
    </cofactor>
</comment>
<dbReference type="GO" id="GO:0005737">
    <property type="term" value="C:cytoplasm"/>
    <property type="evidence" value="ECO:0007669"/>
    <property type="project" value="UniProtKB-SubCell"/>
</dbReference>
<evidence type="ECO:0000256" key="26">
    <source>
        <dbReference type="ARBA" id="ARBA00023273"/>
    </source>
</evidence>
<keyword evidence="26" id="KW-0966">Cell projection</keyword>
<comment type="subcellular location">
    <subcellularLocation>
        <location evidence="3">Cell membrane</location>
        <topology evidence="3">Lipid-anchor</topology>
        <orientation evidence="3">Cytoplasmic side</orientation>
    </subcellularLocation>
    <subcellularLocation>
        <location evidence="2">Cell projection</location>
        <location evidence="2">Cilium</location>
        <location evidence="2">Flagellum</location>
    </subcellularLocation>
    <subcellularLocation>
        <location evidence="5">Cytoplasm</location>
    </subcellularLocation>
    <subcellularLocation>
        <location evidence="4">Host cell membrane</location>
        <topology evidence="4">Lipid-anchor</topology>
    </subcellularLocation>
    <subcellularLocation>
        <location evidence="32">Parasitophorous vacuole membrane</location>
        <topology evidence="32">Lipid-anchor</topology>
    </subcellularLocation>
</comment>
<evidence type="ECO:0000256" key="16">
    <source>
        <dbReference type="ARBA" id="ARBA00022737"/>
    </source>
</evidence>
<keyword evidence="8" id="KW-1003">Cell membrane</keyword>
<keyword evidence="16" id="KW-0677">Repeat</keyword>
<evidence type="ECO:0000256" key="10">
    <source>
        <dbReference type="ARBA" id="ARBA00022511"/>
    </source>
</evidence>
<keyword evidence="20 34" id="KW-0067">ATP-binding</keyword>
<keyword evidence="27" id="KW-0449">Lipoprotein</keyword>
<keyword evidence="9" id="KW-0963">Cytoplasm</keyword>
<evidence type="ECO:0000256" key="20">
    <source>
        <dbReference type="ARBA" id="ARBA00022840"/>
    </source>
</evidence>
<dbReference type="CDD" id="cd00051">
    <property type="entry name" value="EFh"/>
    <property type="match status" value="2"/>
</dbReference>